<dbReference type="OrthoDB" id="2065409at2"/>
<dbReference type="InterPro" id="IPR054353">
    <property type="entry name" value="IstA-like_C"/>
</dbReference>
<dbReference type="PROSITE" id="PS50994">
    <property type="entry name" value="INTEGRASE"/>
    <property type="match status" value="1"/>
</dbReference>
<name>A0A1M6I5D2_9RHOB</name>
<reference evidence="3 4" key="1">
    <citation type="submission" date="2016-11" db="EMBL/GenBank/DDBJ databases">
        <authorList>
            <person name="Jaros S."/>
            <person name="Januszkiewicz K."/>
            <person name="Wedrychowicz H."/>
        </authorList>
    </citation>
    <scope>NUCLEOTIDE SEQUENCE [LARGE SCALE GENOMIC DNA]</scope>
    <source>
        <strain evidence="3 4">DSM 100565</strain>
    </source>
</reference>
<dbReference type="Pfam" id="PF13384">
    <property type="entry name" value="HTH_23"/>
    <property type="match status" value="1"/>
</dbReference>
<gene>
    <name evidence="3" type="ORF">SAMN05444417_0028</name>
</gene>
<dbReference type="NCBIfam" id="NF033546">
    <property type="entry name" value="transpos_IS21"/>
    <property type="match status" value="1"/>
</dbReference>
<dbReference type="InterPro" id="IPR036397">
    <property type="entry name" value="RNaseH_sf"/>
</dbReference>
<dbReference type="PANTHER" id="PTHR35004">
    <property type="entry name" value="TRANSPOSASE RV3428C-RELATED"/>
    <property type="match status" value="1"/>
</dbReference>
<dbReference type="InterPro" id="IPR012337">
    <property type="entry name" value="RNaseH-like_sf"/>
</dbReference>
<dbReference type="Gene3D" id="3.30.420.10">
    <property type="entry name" value="Ribonuclease H-like superfamily/Ribonuclease H"/>
    <property type="match status" value="1"/>
</dbReference>
<dbReference type="EMBL" id="FQYO01000015">
    <property type="protein sequence ID" value="SHJ29594.1"/>
    <property type="molecule type" value="Genomic_DNA"/>
</dbReference>
<feature type="domain" description="Integrase catalytic" evidence="2">
    <location>
        <begin position="114"/>
        <end position="289"/>
    </location>
</feature>
<dbReference type="Pfam" id="PF22483">
    <property type="entry name" value="Mu-transpos_C_2"/>
    <property type="match status" value="1"/>
</dbReference>
<protein>
    <submittedName>
        <fullName evidence="3">Transposase</fullName>
    </submittedName>
</protein>
<dbReference type="PANTHER" id="PTHR35004:SF7">
    <property type="entry name" value="INTEGRASE PROTEIN"/>
    <property type="match status" value="1"/>
</dbReference>
<dbReference type="SUPFAM" id="SSF46689">
    <property type="entry name" value="Homeodomain-like"/>
    <property type="match status" value="1"/>
</dbReference>
<dbReference type="RefSeq" id="WP_073334371.1">
    <property type="nucleotide sequence ID" value="NZ_FQYO01000015.1"/>
</dbReference>
<evidence type="ECO:0000313" key="4">
    <source>
        <dbReference type="Proteomes" id="UP000184292"/>
    </source>
</evidence>
<organism evidence="3 4">
    <name type="scientific">Wenxinia saemankumensis</name>
    <dbReference type="NCBI Taxonomy" id="1447782"/>
    <lineage>
        <taxon>Bacteria</taxon>
        <taxon>Pseudomonadati</taxon>
        <taxon>Pseudomonadota</taxon>
        <taxon>Alphaproteobacteria</taxon>
        <taxon>Rhodobacterales</taxon>
        <taxon>Roseobacteraceae</taxon>
        <taxon>Wenxinia</taxon>
    </lineage>
</organism>
<dbReference type="Pfam" id="PF00665">
    <property type="entry name" value="rve"/>
    <property type="match status" value="1"/>
</dbReference>
<accession>A0A1M6I5D2</accession>
<dbReference type="Proteomes" id="UP000184292">
    <property type="component" value="Unassembled WGS sequence"/>
</dbReference>
<dbReference type="AlphaFoldDB" id="A0A1M6I5D2"/>
<evidence type="ECO:0000259" key="2">
    <source>
        <dbReference type="PROSITE" id="PS50994"/>
    </source>
</evidence>
<evidence type="ECO:0000256" key="1">
    <source>
        <dbReference type="ARBA" id="ARBA00009277"/>
    </source>
</evidence>
<dbReference type="GO" id="GO:0015074">
    <property type="term" value="P:DNA integration"/>
    <property type="evidence" value="ECO:0007669"/>
    <property type="project" value="InterPro"/>
</dbReference>
<dbReference type="SUPFAM" id="SSF53098">
    <property type="entry name" value="Ribonuclease H-like"/>
    <property type="match status" value="1"/>
</dbReference>
<dbReference type="GO" id="GO:0003676">
    <property type="term" value="F:nucleic acid binding"/>
    <property type="evidence" value="ECO:0007669"/>
    <property type="project" value="InterPro"/>
</dbReference>
<dbReference type="InterPro" id="IPR001584">
    <property type="entry name" value="Integrase_cat-core"/>
</dbReference>
<dbReference type="InterPro" id="IPR009057">
    <property type="entry name" value="Homeodomain-like_sf"/>
</dbReference>
<keyword evidence="4" id="KW-1185">Reference proteome</keyword>
<sequence>MRTPEEVSAMLALKARGWGSKRIATELGCSRNTVKRWLATGGWRAPSPVVRAKALDGLEDWVAERFRRHAGNADVVRQELAAEKGITVSLRTVERAVAPLRQELRAEARATVRFETRPGQQLQIDFGERRVEIGGGQVKVFFFVATLGYSRRLHVRAFPGERQEHWFEGMEGAFRRFGGVPEEVLLDNARALISHHDPATREVTINPRLHAFARHWGFRVRACAPYRARTKGKDERGVGYVKRNAIAGRRFESFAALEAHLEAWIREVADVRIHGTTGEPPCLRFSRDEAHRLKPVDGIPAFLTSRDLVRRVSSDCAVEVDGNAYSVPWRLIGERVSVSVTGTELRVSHAGREVACHRLRLGRRARIVDRTHFEGITGSPLARAEGQAEPETATVSPELLRPLSEYEAVAGGAW</sequence>
<comment type="similarity">
    <text evidence="1">Belongs to the transposase IS21/IS408/IS1162 family.</text>
</comment>
<dbReference type="STRING" id="1447782.SAMN05444417_0028"/>
<proteinExistence type="inferred from homology"/>
<evidence type="ECO:0000313" key="3">
    <source>
        <dbReference type="EMBL" id="SHJ29594.1"/>
    </source>
</evidence>